<dbReference type="PANTHER" id="PTHR12452">
    <property type="entry name" value="42-9-9 PROTEIN-RELATED"/>
    <property type="match status" value="1"/>
</dbReference>
<organism evidence="4 5">
    <name type="scientific">Rhynchophorus ferrugineus</name>
    <name type="common">Red palm weevil</name>
    <name type="synonym">Curculio ferrugineus</name>
    <dbReference type="NCBI Taxonomy" id="354439"/>
    <lineage>
        <taxon>Eukaryota</taxon>
        <taxon>Metazoa</taxon>
        <taxon>Ecdysozoa</taxon>
        <taxon>Arthropoda</taxon>
        <taxon>Hexapoda</taxon>
        <taxon>Insecta</taxon>
        <taxon>Pterygota</taxon>
        <taxon>Neoptera</taxon>
        <taxon>Endopterygota</taxon>
        <taxon>Coleoptera</taxon>
        <taxon>Polyphaga</taxon>
        <taxon>Cucujiformia</taxon>
        <taxon>Curculionidae</taxon>
        <taxon>Dryophthorinae</taxon>
        <taxon>Rhynchophorus</taxon>
    </lineage>
</organism>
<evidence type="ECO:0000313" key="4">
    <source>
        <dbReference type="EMBL" id="KAF7282603.1"/>
    </source>
</evidence>
<name>A0A834IPJ5_RHYFE</name>
<evidence type="ECO:0000313" key="5">
    <source>
        <dbReference type="Proteomes" id="UP000625711"/>
    </source>
</evidence>
<dbReference type="InterPro" id="IPR010357">
    <property type="entry name" value="TXNDC17_dom"/>
</dbReference>
<dbReference type="EMBL" id="JAACXV010000164">
    <property type="protein sequence ID" value="KAF7282603.1"/>
    <property type="molecule type" value="Genomic_DNA"/>
</dbReference>
<accession>A0A834IPJ5</accession>
<evidence type="ECO:0000256" key="1">
    <source>
        <dbReference type="ARBA" id="ARBA00008987"/>
    </source>
</evidence>
<evidence type="ECO:0000256" key="2">
    <source>
        <dbReference type="ARBA" id="ARBA00016949"/>
    </source>
</evidence>
<dbReference type="InterPro" id="IPR045108">
    <property type="entry name" value="TXNDC17-like"/>
</dbReference>
<protein>
    <recommendedName>
        <fullName evidence="2">Thioredoxin domain-containing protein 17</fullName>
    </recommendedName>
</protein>
<comment type="caution">
    <text evidence="4">The sequence shown here is derived from an EMBL/GenBank/DDBJ whole genome shotgun (WGS) entry which is preliminary data.</text>
</comment>
<dbReference type="Gene3D" id="3.40.30.10">
    <property type="entry name" value="Glutaredoxin"/>
    <property type="match status" value="1"/>
</dbReference>
<evidence type="ECO:0000259" key="3">
    <source>
        <dbReference type="Pfam" id="PF06110"/>
    </source>
</evidence>
<dbReference type="Pfam" id="PF06110">
    <property type="entry name" value="TXD17-like_Trx"/>
    <property type="match status" value="1"/>
</dbReference>
<dbReference type="OrthoDB" id="78947at2759"/>
<comment type="similarity">
    <text evidence="1">Belongs to the thioredoxin family.</text>
</comment>
<dbReference type="InterPro" id="IPR036249">
    <property type="entry name" value="Thioredoxin-like_sf"/>
</dbReference>
<reference evidence="4" key="1">
    <citation type="submission" date="2020-08" db="EMBL/GenBank/DDBJ databases">
        <title>Genome sequencing and assembly of the red palm weevil Rhynchophorus ferrugineus.</title>
        <authorList>
            <person name="Dias G.B."/>
            <person name="Bergman C.M."/>
            <person name="Manee M."/>
        </authorList>
    </citation>
    <scope>NUCLEOTIDE SEQUENCE</scope>
    <source>
        <strain evidence="4">AA-2017</strain>
        <tissue evidence="4">Whole larva</tissue>
    </source>
</reference>
<dbReference type="PANTHER" id="PTHR12452:SF0">
    <property type="entry name" value="THIOREDOXIN DOMAIN-CONTAINING PROTEIN 17"/>
    <property type="match status" value="1"/>
</dbReference>
<dbReference type="GO" id="GO:0005829">
    <property type="term" value="C:cytosol"/>
    <property type="evidence" value="ECO:0007669"/>
    <property type="project" value="TreeGrafter"/>
</dbReference>
<sequence>MVNKHHLKASGESWCPDCVRAWPVVEIESESLPDDSHFVVVEVGDRAVWKDPNCPFRKDPRTKLLVIPTLKRWNQPQKLEGDQCEKSDLVSMLFNDED</sequence>
<dbReference type="Proteomes" id="UP000625711">
    <property type="component" value="Unassembled WGS sequence"/>
</dbReference>
<dbReference type="SUPFAM" id="SSF52833">
    <property type="entry name" value="Thioredoxin-like"/>
    <property type="match status" value="1"/>
</dbReference>
<feature type="domain" description="Thioredoxin" evidence="3">
    <location>
        <begin position="9"/>
        <end position="96"/>
    </location>
</feature>
<keyword evidence="5" id="KW-1185">Reference proteome</keyword>
<dbReference type="AlphaFoldDB" id="A0A834IPJ5"/>
<gene>
    <name evidence="4" type="ORF">GWI33_002322</name>
</gene>
<dbReference type="GO" id="GO:0047134">
    <property type="term" value="F:protein-disulfide reductase [NAD(P)H] activity"/>
    <property type="evidence" value="ECO:0007669"/>
    <property type="project" value="InterPro"/>
</dbReference>
<proteinExistence type="inferred from homology"/>